<dbReference type="EMBL" id="JAVFWL010000006">
    <property type="protein sequence ID" value="KAK6761549.1"/>
    <property type="molecule type" value="Genomic_DNA"/>
</dbReference>
<name>A0ABR1EFU2_NECAM</name>
<protein>
    <submittedName>
        <fullName evidence="1">Uncharacterized protein</fullName>
    </submittedName>
</protein>
<evidence type="ECO:0000313" key="1">
    <source>
        <dbReference type="EMBL" id="KAK6761549.1"/>
    </source>
</evidence>
<accession>A0ABR1EFU2</accession>
<dbReference type="Proteomes" id="UP001303046">
    <property type="component" value="Unassembled WGS sequence"/>
</dbReference>
<organism evidence="1 2">
    <name type="scientific">Necator americanus</name>
    <name type="common">Human hookworm</name>
    <dbReference type="NCBI Taxonomy" id="51031"/>
    <lineage>
        <taxon>Eukaryota</taxon>
        <taxon>Metazoa</taxon>
        <taxon>Ecdysozoa</taxon>
        <taxon>Nematoda</taxon>
        <taxon>Chromadorea</taxon>
        <taxon>Rhabditida</taxon>
        <taxon>Rhabditina</taxon>
        <taxon>Rhabditomorpha</taxon>
        <taxon>Strongyloidea</taxon>
        <taxon>Ancylostomatidae</taxon>
        <taxon>Bunostominae</taxon>
        <taxon>Necator</taxon>
    </lineage>
</organism>
<keyword evidence="2" id="KW-1185">Reference proteome</keyword>
<proteinExistence type="predicted"/>
<comment type="caution">
    <text evidence="1">The sequence shown here is derived from an EMBL/GenBank/DDBJ whole genome shotgun (WGS) entry which is preliminary data.</text>
</comment>
<sequence>MLLYAPQAARLLLPSSEIQLKTDASTCFVEFGQHSFRLADAKCYQQSANGVAADPQPSLPCRPIPTFALRSRE</sequence>
<reference evidence="1 2" key="1">
    <citation type="submission" date="2023-08" db="EMBL/GenBank/DDBJ databases">
        <title>A Necator americanus chromosomal reference genome.</title>
        <authorList>
            <person name="Ilik V."/>
            <person name="Petrzelkova K.J."/>
            <person name="Pardy F."/>
            <person name="Fuh T."/>
            <person name="Niatou-Singa F.S."/>
            <person name="Gouil Q."/>
            <person name="Baker L."/>
            <person name="Ritchie M.E."/>
            <person name="Jex A.R."/>
            <person name="Gazzola D."/>
            <person name="Li H."/>
            <person name="Toshio Fujiwara R."/>
            <person name="Zhan B."/>
            <person name="Aroian R.V."/>
            <person name="Pafco B."/>
            <person name="Schwarz E.M."/>
        </authorList>
    </citation>
    <scope>NUCLEOTIDE SEQUENCE [LARGE SCALE GENOMIC DNA]</scope>
    <source>
        <strain evidence="1 2">Aroian</strain>
        <tissue evidence="1">Whole animal</tissue>
    </source>
</reference>
<gene>
    <name evidence="1" type="primary">Necator_chrX.g22733</name>
    <name evidence="1" type="ORF">RB195_022570</name>
</gene>
<evidence type="ECO:0000313" key="2">
    <source>
        <dbReference type="Proteomes" id="UP001303046"/>
    </source>
</evidence>